<dbReference type="SUPFAM" id="SSF51126">
    <property type="entry name" value="Pectin lyase-like"/>
    <property type="match status" value="2"/>
</dbReference>
<dbReference type="SMART" id="SM00710">
    <property type="entry name" value="PbH1"/>
    <property type="match status" value="6"/>
</dbReference>
<dbReference type="InterPro" id="IPR006626">
    <property type="entry name" value="PbH1"/>
</dbReference>
<gene>
    <name evidence="2" type="ORF">OG442_39290</name>
</gene>
<dbReference type="InterPro" id="IPR012334">
    <property type="entry name" value="Pectin_lyas_fold"/>
</dbReference>
<evidence type="ECO:0000313" key="3">
    <source>
        <dbReference type="Proteomes" id="UP001432209"/>
    </source>
</evidence>
<protein>
    <submittedName>
        <fullName evidence="2">Right-handed parallel beta-helix repeat-containing protein</fullName>
    </submittedName>
</protein>
<organism evidence="2 3">
    <name type="scientific">Streptomyces niveus</name>
    <name type="common">Streptomyces spheroides</name>
    <dbReference type="NCBI Taxonomy" id="193462"/>
    <lineage>
        <taxon>Bacteria</taxon>
        <taxon>Bacillati</taxon>
        <taxon>Actinomycetota</taxon>
        <taxon>Actinomycetes</taxon>
        <taxon>Kitasatosporales</taxon>
        <taxon>Streptomycetaceae</taxon>
        <taxon>Streptomyces</taxon>
    </lineage>
</organism>
<name>A0ABZ2AG86_STRNV</name>
<dbReference type="Gene3D" id="2.160.20.10">
    <property type="entry name" value="Single-stranded right-handed beta-helix, Pectin lyase-like"/>
    <property type="match status" value="1"/>
</dbReference>
<keyword evidence="3" id="KW-1185">Reference proteome</keyword>
<feature type="signal peptide" evidence="1">
    <location>
        <begin position="1"/>
        <end position="26"/>
    </location>
</feature>
<dbReference type="EMBL" id="CP109495">
    <property type="protein sequence ID" value="WUX57106.1"/>
    <property type="molecule type" value="Genomic_DNA"/>
</dbReference>
<sequence length="567" mass="58162">MRARTVCAAVVAQGMLGLLLAGVATGTPRAITTYYVSPTGSDSNTGLSADQAWKSTAKVNGFKFPQGSVVSFQGGQTFTGCLVFNSTNVPTSSASTPFKVTSYGTGQATLKSSCTGDYSAAVAADNVSGFQLVNMKVVNGTTTAAGVLLQNQTSSTATKGLKVTGSDISGFATPSGSGSTFGGQIMVLGYAVNANSGPLDDVQILNNKLYGAAVTSNAGPGIYGWGSGTNITNVRVAGNTVYNLGMSAQSTGAALTANGWNGAVIERNLVHDIGANVTSCGGASGIMTYTSNDVTIRHNEVYKVQPVPDYTAGCDWDGIDLDGGTTNSVVERNYTHDNAGSGYLAYTSTVGSMVWGPNTYRYNISENDDWANAQGGLFDVVPSAPKKALSIYGNTLFTNKDQRANKKAGASACFNFGYASGTWATGSQIKDNICHMANKGTYGKTGQLYYNPYGQTGMTLANNLYFGTNTGGWRWGGTTHADFAAWKAAGLESGSIWGDPLFTSPGAGAPCSWSPPSGTGPQPCPQAFTLQSGSPALKTGTPVSGNGGVDYYGTAIPSTPNIGADAG</sequence>
<dbReference type="RefSeq" id="WP_329082197.1">
    <property type="nucleotide sequence ID" value="NZ_CP109495.1"/>
</dbReference>
<keyword evidence="1" id="KW-0732">Signal</keyword>
<feature type="chain" id="PRO_5046449385" evidence="1">
    <location>
        <begin position="27"/>
        <end position="567"/>
    </location>
</feature>
<reference evidence="2" key="1">
    <citation type="submission" date="2022-10" db="EMBL/GenBank/DDBJ databases">
        <title>The complete genomes of actinobacterial strains from the NBC collection.</title>
        <authorList>
            <person name="Joergensen T.S."/>
            <person name="Alvarez Arevalo M."/>
            <person name="Sterndorff E.B."/>
            <person name="Faurdal D."/>
            <person name="Vuksanovic O."/>
            <person name="Mourched A.-S."/>
            <person name="Charusanti P."/>
            <person name="Shaw S."/>
            <person name="Blin K."/>
            <person name="Weber T."/>
        </authorList>
    </citation>
    <scope>NUCLEOTIDE SEQUENCE</scope>
    <source>
        <strain evidence="2">NBC_01432</strain>
    </source>
</reference>
<accession>A0ABZ2AG86</accession>
<evidence type="ECO:0000313" key="2">
    <source>
        <dbReference type="EMBL" id="WUX57106.1"/>
    </source>
</evidence>
<evidence type="ECO:0000256" key="1">
    <source>
        <dbReference type="SAM" id="SignalP"/>
    </source>
</evidence>
<dbReference type="Proteomes" id="UP001432209">
    <property type="component" value="Chromosome"/>
</dbReference>
<dbReference type="InterPro" id="IPR011050">
    <property type="entry name" value="Pectin_lyase_fold/virulence"/>
</dbReference>
<proteinExistence type="predicted"/>